<sequence length="427" mass="50128">MMDHLIKINYKQYVLWISCLVYIFEQYLSFRQLRLFLIHDRPDELADIVTKEEFKKSQAYNLEGSYLGFIMSCYKQAEMVFILHYDILPLLWHFCSQLHKNELVQSALFLIFLKSLLTVTSLPFKLYGTFVIEERHGFNKQTIKFFLIDQLKSQLVNALLMVPFVSAFFFIVELTGDRFYLYAWITMILFQLFFITVYPAWVQPVFNTLTPLEEGELKASIEALAARVHFPLKKIYVMDGSKRSTHSNAYFYGFGNNQQIVLFNTLLTEQVDEICAVLAHELGHWQMSHTLQLFMIQQLHILFIFWLFSRFVHSPQMITEFGFSETPAVIGFMLFQFIYFPVDSIVCFLQHTYKRRIEYQADAYALGLEYSDTLRSALIKMSVKNLGGLIVDPWYSAWNHSHPSLIERLDMIGVKPALPVIKEKKTL</sequence>
<dbReference type="AlphaFoldDB" id="A0A9P6YFL7"/>
<gene>
    <name evidence="18" type="ORF">G6F51_004370</name>
</gene>
<feature type="binding site" evidence="14">
    <location>
        <position position="280"/>
    </location>
    <ligand>
        <name>Zn(2+)</name>
        <dbReference type="ChEBI" id="CHEBI:29105"/>
        <note>catalytic</note>
    </ligand>
</feature>
<dbReference type="EC" id="3.4.24.84" evidence="15"/>
<feature type="transmembrane region" description="Helical" evidence="15">
    <location>
        <begin position="153"/>
        <end position="173"/>
    </location>
</feature>
<evidence type="ECO:0000256" key="12">
    <source>
        <dbReference type="ARBA" id="ARBA00060927"/>
    </source>
</evidence>
<comment type="cofactor">
    <cofactor evidence="14 15">
        <name>Zn(2+)</name>
        <dbReference type="ChEBI" id="CHEBI:29105"/>
    </cofactor>
    <text evidence="14 15">Binds 1 zinc ion per subunit.</text>
</comment>
<evidence type="ECO:0000256" key="4">
    <source>
        <dbReference type="ARBA" id="ARBA00022723"/>
    </source>
</evidence>
<protein>
    <recommendedName>
        <fullName evidence="15">CAAX prenyl protease</fullName>
        <ecNumber evidence="15">3.4.24.84</ecNumber>
    </recommendedName>
</protein>
<evidence type="ECO:0000259" key="16">
    <source>
        <dbReference type="Pfam" id="PF01435"/>
    </source>
</evidence>
<feature type="binding site" evidence="14">
    <location>
        <position position="284"/>
    </location>
    <ligand>
        <name>Zn(2+)</name>
        <dbReference type="ChEBI" id="CHEBI:29105"/>
        <note>catalytic</note>
    </ligand>
</feature>
<evidence type="ECO:0000256" key="1">
    <source>
        <dbReference type="ARBA" id="ARBA00004477"/>
    </source>
</evidence>
<feature type="transmembrane region" description="Helical" evidence="15">
    <location>
        <begin position="328"/>
        <end position="349"/>
    </location>
</feature>
<comment type="function">
    <text evidence="15">Proteolytically removes the C-terminal three residues of farnesylated proteins.</text>
</comment>
<keyword evidence="9 15" id="KW-0482">Metalloprotease</keyword>
<evidence type="ECO:0000256" key="13">
    <source>
        <dbReference type="PIRSR" id="PIRSR627057-1"/>
    </source>
</evidence>
<evidence type="ECO:0000256" key="5">
    <source>
        <dbReference type="ARBA" id="ARBA00022801"/>
    </source>
</evidence>
<dbReference type="EMBL" id="JAANIT010000484">
    <property type="protein sequence ID" value="KAG1547269.1"/>
    <property type="molecule type" value="Genomic_DNA"/>
</dbReference>
<feature type="transmembrane region" description="Helical" evidence="15">
    <location>
        <begin position="179"/>
        <end position="201"/>
    </location>
</feature>
<dbReference type="GO" id="GO:0005789">
    <property type="term" value="C:endoplasmic reticulum membrane"/>
    <property type="evidence" value="ECO:0007669"/>
    <property type="project" value="UniProtKB-SubCell"/>
</dbReference>
<evidence type="ECO:0000256" key="15">
    <source>
        <dbReference type="RuleBase" id="RU366005"/>
    </source>
</evidence>
<dbReference type="InterPro" id="IPR027057">
    <property type="entry name" value="CAXX_Prtase_1"/>
</dbReference>
<dbReference type="OrthoDB" id="360839at2759"/>
<organism evidence="18 19">
    <name type="scientific">Rhizopus oryzae</name>
    <name type="common">Mucormycosis agent</name>
    <name type="synonym">Rhizopus arrhizus var. delemar</name>
    <dbReference type="NCBI Taxonomy" id="64495"/>
    <lineage>
        <taxon>Eukaryota</taxon>
        <taxon>Fungi</taxon>
        <taxon>Fungi incertae sedis</taxon>
        <taxon>Mucoromycota</taxon>
        <taxon>Mucoromycotina</taxon>
        <taxon>Mucoromycetes</taxon>
        <taxon>Mucorales</taxon>
        <taxon>Mucorineae</taxon>
        <taxon>Rhizopodaceae</taxon>
        <taxon>Rhizopus</taxon>
    </lineage>
</organism>
<evidence type="ECO:0000313" key="19">
    <source>
        <dbReference type="Proteomes" id="UP000717996"/>
    </source>
</evidence>
<keyword evidence="6 15" id="KW-0256">Endoplasmic reticulum</keyword>
<keyword evidence="8 15" id="KW-1133">Transmembrane helix</keyword>
<evidence type="ECO:0000259" key="17">
    <source>
        <dbReference type="Pfam" id="PF16491"/>
    </source>
</evidence>
<keyword evidence="3 15" id="KW-0812">Transmembrane</keyword>
<dbReference type="Pfam" id="PF16491">
    <property type="entry name" value="Peptidase_M48_N"/>
    <property type="match status" value="1"/>
</dbReference>
<comment type="subcellular location">
    <subcellularLocation>
        <location evidence="1 15">Endoplasmic reticulum membrane</location>
        <topology evidence="1 15">Multi-pass membrane protein</topology>
    </subcellularLocation>
</comment>
<evidence type="ECO:0000256" key="3">
    <source>
        <dbReference type="ARBA" id="ARBA00022692"/>
    </source>
</evidence>
<evidence type="ECO:0000256" key="11">
    <source>
        <dbReference type="ARBA" id="ARBA00044456"/>
    </source>
</evidence>
<dbReference type="GO" id="GO:0004222">
    <property type="term" value="F:metalloendopeptidase activity"/>
    <property type="evidence" value="ECO:0007669"/>
    <property type="project" value="UniProtKB-UniRule"/>
</dbReference>
<keyword evidence="2 15" id="KW-0645">Protease</keyword>
<keyword evidence="10 15" id="KW-0472">Membrane</keyword>
<reference evidence="18" key="1">
    <citation type="journal article" date="2020" name="Microb. Genom.">
        <title>Genetic diversity of clinical and environmental Mucorales isolates obtained from an investigation of mucormycosis cases among solid organ transplant recipients.</title>
        <authorList>
            <person name="Nguyen M.H."/>
            <person name="Kaul D."/>
            <person name="Muto C."/>
            <person name="Cheng S.J."/>
            <person name="Richter R.A."/>
            <person name="Bruno V.M."/>
            <person name="Liu G."/>
            <person name="Beyhan S."/>
            <person name="Sundermann A.J."/>
            <person name="Mounaud S."/>
            <person name="Pasculle A.W."/>
            <person name="Nierman W.C."/>
            <person name="Driscoll E."/>
            <person name="Cumbie R."/>
            <person name="Clancy C.J."/>
            <person name="Dupont C.L."/>
        </authorList>
    </citation>
    <scope>NUCLEOTIDE SEQUENCE</scope>
    <source>
        <strain evidence="18">GL16</strain>
    </source>
</reference>
<feature type="binding site" evidence="14">
    <location>
        <position position="358"/>
    </location>
    <ligand>
        <name>Zn(2+)</name>
        <dbReference type="ChEBI" id="CHEBI:29105"/>
        <note>catalytic</note>
    </ligand>
</feature>
<accession>A0A9P6YFL7</accession>
<dbReference type="GO" id="GO:0071586">
    <property type="term" value="P:CAAX-box protein processing"/>
    <property type="evidence" value="ECO:0007669"/>
    <property type="project" value="UniProtKB-UniRule"/>
</dbReference>
<comment type="similarity">
    <text evidence="12 15">Belongs to the peptidase M48A family.</text>
</comment>
<feature type="active site" description="Proton donor" evidence="13">
    <location>
        <position position="362"/>
    </location>
</feature>
<dbReference type="FunFam" id="3.30.2010.10:FF:000002">
    <property type="entry name" value="CAAX prenyl protease"/>
    <property type="match status" value="1"/>
</dbReference>
<dbReference type="Pfam" id="PF01435">
    <property type="entry name" value="Peptidase_M48"/>
    <property type="match status" value="1"/>
</dbReference>
<evidence type="ECO:0000256" key="7">
    <source>
        <dbReference type="ARBA" id="ARBA00022833"/>
    </source>
</evidence>
<feature type="transmembrane region" description="Helical" evidence="15">
    <location>
        <begin position="107"/>
        <end position="132"/>
    </location>
</feature>
<evidence type="ECO:0000256" key="8">
    <source>
        <dbReference type="ARBA" id="ARBA00022989"/>
    </source>
</evidence>
<feature type="active site" evidence="13">
    <location>
        <position position="281"/>
    </location>
</feature>
<comment type="catalytic activity">
    <reaction evidence="11 15">
        <text>Hydrolyzes the peptide bond -P2-(S-farnesyl or geranylgeranyl)C-P1'-P2'-P3'-COOH where P1' and P2' are amino acids with aliphatic side chains and P3' is any C-terminal residue.</text>
        <dbReference type="EC" id="3.4.24.84"/>
    </reaction>
</comment>
<dbReference type="InterPro" id="IPR001915">
    <property type="entry name" value="Peptidase_M48"/>
</dbReference>
<keyword evidence="7 14" id="KW-0862">Zinc</keyword>
<name>A0A9P6YFL7_RHIOR</name>
<evidence type="ECO:0000256" key="6">
    <source>
        <dbReference type="ARBA" id="ARBA00022824"/>
    </source>
</evidence>
<evidence type="ECO:0000313" key="18">
    <source>
        <dbReference type="EMBL" id="KAG1547269.1"/>
    </source>
</evidence>
<proteinExistence type="inferred from homology"/>
<evidence type="ECO:0000256" key="2">
    <source>
        <dbReference type="ARBA" id="ARBA00022670"/>
    </source>
</evidence>
<dbReference type="CDD" id="cd07343">
    <property type="entry name" value="M48A_Zmpste24p_like"/>
    <property type="match status" value="1"/>
</dbReference>
<feature type="domain" description="CAAX prenyl protease 1 N-terminal" evidence="17">
    <location>
        <begin position="37"/>
        <end position="208"/>
    </location>
</feature>
<dbReference type="GO" id="GO:0046872">
    <property type="term" value="F:metal ion binding"/>
    <property type="evidence" value="ECO:0007669"/>
    <property type="project" value="UniProtKB-UniRule"/>
</dbReference>
<feature type="transmembrane region" description="Helical" evidence="15">
    <location>
        <begin position="12"/>
        <end position="30"/>
    </location>
</feature>
<keyword evidence="4 14" id="KW-0479">Metal-binding</keyword>
<feature type="transmembrane region" description="Helical" evidence="15">
    <location>
        <begin position="290"/>
        <end position="308"/>
    </location>
</feature>
<dbReference type="Proteomes" id="UP000717996">
    <property type="component" value="Unassembled WGS sequence"/>
</dbReference>
<dbReference type="PANTHER" id="PTHR10120">
    <property type="entry name" value="CAAX PRENYL PROTEASE 1"/>
    <property type="match status" value="1"/>
</dbReference>
<dbReference type="InterPro" id="IPR032456">
    <property type="entry name" value="Peptidase_M48_N"/>
</dbReference>
<evidence type="ECO:0000256" key="14">
    <source>
        <dbReference type="PIRSR" id="PIRSR627057-2"/>
    </source>
</evidence>
<keyword evidence="5 15" id="KW-0378">Hydrolase</keyword>
<evidence type="ECO:0000256" key="10">
    <source>
        <dbReference type="ARBA" id="ARBA00023136"/>
    </source>
</evidence>
<evidence type="ECO:0000256" key="9">
    <source>
        <dbReference type="ARBA" id="ARBA00023049"/>
    </source>
</evidence>
<feature type="domain" description="Peptidase M48" evidence="16">
    <location>
        <begin position="211"/>
        <end position="410"/>
    </location>
</feature>
<dbReference type="Gene3D" id="3.30.2010.10">
    <property type="entry name" value="Metalloproteases ('zincins'), catalytic domain"/>
    <property type="match status" value="1"/>
</dbReference>
<comment type="caution">
    <text evidence="18">The sequence shown here is derived from an EMBL/GenBank/DDBJ whole genome shotgun (WGS) entry which is preliminary data.</text>
</comment>